<gene>
    <name evidence="1" type="ORF">SK854_06110</name>
</gene>
<dbReference type="Proteomes" id="UP001285352">
    <property type="component" value="Unassembled WGS sequence"/>
</dbReference>
<proteinExistence type="predicted"/>
<keyword evidence="2" id="KW-1185">Reference proteome</keyword>
<sequence length="140" mass="14949">MLIARLTARLRCYVPEPVDETGGRLRHLGARREQLIVEQVTVHRACGSWAFAGAGVAVFAGVHGALGERFVNQVAWSTAVRTDGSASPWRQATTPCTPANLAGTPLPIAQPIDVHVVANRFTTVEVPFDSDVRDAPSPPA</sequence>
<comment type="caution">
    <text evidence="1">The sequence shown here is derived from an EMBL/GenBank/DDBJ whole genome shotgun (WGS) entry which is preliminary data.</text>
</comment>
<dbReference type="EMBL" id="JAXAVU010000004">
    <property type="protein sequence ID" value="MDX8141675.1"/>
    <property type="molecule type" value="Genomic_DNA"/>
</dbReference>
<protein>
    <submittedName>
        <fullName evidence="1">Uncharacterized protein</fullName>
    </submittedName>
</protein>
<evidence type="ECO:0000313" key="1">
    <source>
        <dbReference type="EMBL" id="MDX8141675.1"/>
    </source>
</evidence>
<dbReference type="RefSeq" id="WP_319973995.1">
    <property type="nucleotide sequence ID" value="NZ_JAXAVU010000004.1"/>
</dbReference>
<name>A0ABU4UQX0_9PSEU</name>
<evidence type="ECO:0000313" key="2">
    <source>
        <dbReference type="Proteomes" id="UP001285352"/>
    </source>
</evidence>
<accession>A0ABU4UQX0</accession>
<reference evidence="1 2" key="1">
    <citation type="submission" date="2023-11" db="EMBL/GenBank/DDBJ databases">
        <title>Lentzea sokolovensis, sp. nov., Lentzea kristufkii, sp. nov., and Lentzea miocenensis, sp. nov., rare actinobacteria from Sokolov Coal Basin, Miocene lacustrine sediment, Czech Republic.</title>
        <authorList>
            <person name="Lara A."/>
            <person name="Kotroba L."/>
            <person name="Nouioui I."/>
            <person name="Neumann-Schaal M."/>
            <person name="Mast Y."/>
            <person name="Chronakova A."/>
        </authorList>
    </citation>
    <scope>NUCLEOTIDE SEQUENCE [LARGE SCALE GENOMIC DNA]</scope>
    <source>
        <strain evidence="1 2">BCCO 10_0061</strain>
    </source>
</reference>
<organism evidence="1 2">
    <name type="scientific">Lentzea sokolovensis</name>
    <dbReference type="NCBI Taxonomy" id="3095429"/>
    <lineage>
        <taxon>Bacteria</taxon>
        <taxon>Bacillati</taxon>
        <taxon>Actinomycetota</taxon>
        <taxon>Actinomycetes</taxon>
        <taxon>Pseudonocardiales</taxon>
        <taxon>Pseudonocardiaceae</taxon>
        <taxon>Lentzea</taxon>
    </lineage>
</organism>